<evidence type="ECO:0000313" key="2">
    <source>
        <dbReference type="EMBL" id="TCD11370.1"/>
    </source>
</evidence>
<gene>
    <name evidence="2" type="ORF">E0D97_16825</name>
</gene>
<dbReference type="EMBL" id="SJST01000009">
    <property type="protein sequence ID" value="TCD11370.1"/>
    <property type="molecule type" value="Genomic_DNA"/>
</dbReference>
<dbReference type="PROSITE" id="PS51186">
    <property type="entry name" value="GNAT"/>
    <property type="match status" value="1"/>
</dbReference>
<dbReference type="Pfam" id="PF13302">
    <property type="entry name" value="Acetyltransf_3"/>
    <property type="match status" value="1"/>
</dbReference>
<dbReference type="RefSeq" id="WP_131571283.1">
    <property type="nucleotide sequence ID" value="NZ_JAINFK010000008.1"/>
</dbReference>
<dbReference type="OrthoDB" id="5295305at2"/>
<keyword evidence="2" id="KW-0808">Transferase</keyword>
<evidence type="ECO:0000313" key="3">
    <source>
        <dbReference type="Proteomes" id="UP000291301"/>
    </source>
</evidence>
<sequence>MEDLSAWTPRPTPTNAPMSGCYFAIHPFDAESHCLALWEAFGGERTNEYLFHFGWPKMTSWRDLAGELEPRNQSGAFVTCVFCDRETGVPMGMANYMRIDEKNGVVEVGAVAHGAPMARSRAATEAHYLMARRVFDELGYRRYEWKLNNANEASHRAARRFGFVFEGIFRQAEVKPYGNRDTAWYSLIDKDWPAVRLAFETWLAPENFDGHGGQLMSLSSLTARTLATGDLRLVRAGSDSRTMVEEFQAKAYRRTREAIGGEPMPLEWDYGDIFAQCEVWLASRSEKLVGVLILRPRPGDLYLESIATAPEAAGTGLGAAMMTAATERARALARPAVRLVTNTRNPAQDWYRRVGFEEEREEVLSDRKALHMVLRL</sequence>
<dbReference type="InterPro" id="IPR051908">
    <property type="entry name" value="Ribosomal_N-acetyltransferase"/>
</dbReference>
<dbReference type="Proteomes" id="UP000291301">
    <property type="component" value="Unassembled WGS sequence"/>
</dbReference>
<dbReference type="AlphaFoldDB" id="A0A4R0P3E1"/>
<keyword evidence="3" id="KW-1185">Reference proteome</keyword>
<dbReference type="SUPFAM" id="SSF55729">
    <property type="entry name" value="Acyl-CoA N-acyltransferases (Nat)"/>
    <property type="match status" value="2"/>
</dbReference>
<comment type="caution">
    <text evidence="2">The sequence shown here is derived from an EMBL/GenBank/DDBJ whole genome shotgun (WGS) entry which is preliminary data.</text>
</comment>
<dbReference type="Pfam" id="PF00583">
    <property type="entry name" value="Acetyltransf_1"/>
    <property type="match status" value="1"/>
</dbReference>
<protein>
    <submittedName>
        <fullName evidence="2">GNAT family N-acetyltransferase</fullName>
    </submittedName>
</protein>
<reference evidence="2 3" key="1">
    <citation type="journal article" date="2015" name="Antonie Van Leeuwenhoek">
        <title>Oricola cellulosilytica gen. nov., sp. nov., a cellulose-degrading bacterium of the family Phyllobacteriaceae isolated from surface seashore water, and emended descriptions of Mesorhizobium loti and Phyllobacterium myrsinacearum.</title>
        <authorList>
            <person name="Hameed A."/>
            <person name="Shahina M."/>
            <person name="Lai W.A."/>
            <person name="Lin S.Y."/>
            <person name="Young L.S."/>
            <person name="Liu Y.C."/>
            <person name="Hsu Y.H."/>
            <person name="Young C.C."/>
        </authorList>
    </citation>
    <scope>NUCLEOTIDE SEQUENCE [LARGE SCALE GENOMIC DNA]</scope>
    <source>
        <strain evidence="2 3">KCTC 52183</strain>
    </source>
</reference>
<feature type="domain" description="N-acetyltransferase" evidence="1">
    <location>
        <begin position="229"/>
        <end position="376"/>
    </location>
</feature>
<dbReference type="InterPro" id="IPR000182">
    <property type="entry name" value="GNAT_dom"/>
</dbReference>
<dbReference type="PANTHER" id="PTHR43441:SF2">
    <property type="entry name" value="FAMILY ACETYLTRANSFERASE, PUTATIVE (AFU_ORTHOLOGUE AFUA_7G00850)-RELATED"/>
    <property type="match status" value="1"/>
</dbReference>
<dbReference type="Gene3D" id="3.40.630.30">
    <property type="match status" value="2"/>
</dbReference>
<dbReference type="PANTHER" id="PTHR43441">
    <property type="entry name" value="RIBOSOMAL-PROTEIN-SERINE ACETYLTRANSFERASE"/>
    <property type="match status" value="1"/>
</dbReference>
<proteinExistence type="predicted"/>
<dbReference type="GO" id="GO:0008999">
    <property type="term" value="F:protein-N-terminal-alanine acetyltransferase activity"/>
    <property type="evidence" value="ECO:0007669"/>
    <property type="project" value="TreeGrafter"/>
</dbReference>
<evidence type="ECO:0000259" key="1">
    <source>
        <dbReference type="PROSITE" id="PS51186"/>
    </source>
</evidence>
<dbReference type="GO" id="GO:1990189">
    <property type="term" value="F:protein N-terminal-serine acetyltransferase activity"/>
    <property type="evidence" value="ECO:0007669"/>
    <property type="project" value="TreeGrafter"/>
</dbReference>
<organism evidence="2 3">
    <name type="scientific">Oricola cellulosilytica</name>
    <dbReference type="NCBI Taxonomy" id="1429082"/>
    <lineage>
        <taxon>Bacteria</taxon>
        <taxon>Pseudomonadati</taxon>
        <taxon>Pseudomonadota</taxon>
        <taxon>Alphaproteobacteria</taxon>
        <taxon>Hyphomicrobiales</taxon>
        <taxon>Ahrensiaceae</taxon>
        <taxon>Oricola</taxon>
    </lineage>
</organism>
<accession>A0A4R0P3E1</accession>
<dbReference type="InterPro" id="IPR016181">
    <property type="entry name" value="Acyl_CoA_acyltransferase"/>
</dbReference>
<dbReference type="GO" id="GO:0005737">
    <property type="term" value="C:cytoplasm"/>
    <property type="evidence" value="ECO:0007669"/>
    <property type="project" value="TreeGrafter"/>
</dbReference>
<dbReference type="CDD" id="cd04301">
    <property type="entry name" value="NAT_SF"/>
    <property type="match status" value="1"/>
</dbReference>
<name>A0A4R0P3E1_9HYPH</name>